<dbReference type="eggNOG" id="COG3064">
    <property type="taxonomic scope" value="Bacteria"/>
</dbReference>
<accession>I4AIQ6</accession>
<dbReference type="KEGG" id="fli:Fleli_1413"/>
<dbReference type="Proteomes" id="UP000006054">
    <property type="component" value="Chromosome"/>
</dbReference>
<sequence length="388" mass="44619">MGSAETRETRDYDPATSIEGTFLFPTSFGKIAVTNTSHSKLLDEVEIYRVELVYSKYPKTNNFQQIQQRKLNLARLNRLEKIAPQLFKSNIEWEFVAHIVNTAAHAKKLYHGFVVYYKMKESEKTIKEETLEVLENSNSEIPIPTFAYNDESEEATFIKEGKQKSNSTYQVFDRQDWKNVVVVCDWTASMYHFATPVLLWHNQKSSQNDTSSIQNFVFFNDGDDTPNKEKKIGSTGGIYATKTANVDEALQIMEKAKAAGTGGDFPENDIEALIYAQKNNPKAKSLVLIADNMASVRDIKLLEELTKSEIPVHILIARTEEIDLIRPEYWDIAIQTKGTIHTLKEDISLEEAIEHKKRLDELASLNKRELKKLERQEKRKIKRKKGRY</sequence>
<dbReference type="AlphaFoldDB" id="I4AIQ6"/>
<protein>
    <submittedName>
        <fullName evidence="1">Uncharacterized protein</fullName>
    </submittedName>
</protein>
<dbReference type="EMBL" id="CP003345">
    <property type="protein sequence ID" value="AFM03841.1"/>
    <property type="molecule type" value="Genomic_DNA"/>
</dbReference>
<keyword evidence="2" id="KW-1185">Reference proteome</keyword>
<name>I4AIQ6_BERLS</name>
<evidence type="ECO:0000313" key="2">
    <source>
        <dbReference type="Proteomes" id="UP000006054"/>
    </source>
</evidence>
<dbReference type="HOGENOM" id="CLU_596942_0_0_10"/>
<dbReference type="PATRIC" id="fig|880071.3.peg.1390"/>
<organism evidence="1 2">
    <name type="scientific">Bernardetia litoralis (strain ATCC 23117 / DSM 6794 / NBRC 15988 / NCIMB 1366 / Fx l1 / Sio-4)</name>
    <name type="common">Flexibacter litoralis</name>
    <dbReference type="NCBI Taxonomy" id="880071"/>
    <lineage>
        <taxon>Bacteria</taxon>
        <taxon>Pseudomonadati</taxon>
        <taxon>Bacteroidota</taxon>
        <taxon>Cytophagia</taxon>
        <taxon>Cytophagales</taxon>
        <taxon>Bernardetiaceae</taxon>
        <taxon>Bernardetia</taxon>
    </lineage>
</organism>
<evidence type="ECO:0000313" key="1">
    <source>
        <dbReference type="EMBL" id="AFM03841.1"/>
    </source>
</evidence>
<gene>
    <name evidence="1" type="ordered locus">Fleli_1413</name>
</gene>
<reference evidence="2" key="1">
    <citation type="submission" date="2012-06" db="EMBL/GenBank/DDBJ databases">
        <title>The complete genome of Flexibacter litoralis DSM 6794.</title>
        <authorList>
            <person name="Lucas S."/>
            <person name="Copeland A."/>
            <person name="Lapidus A."/>
            <person name="Glavina del Rio T."/>
            <person name="Dalin E."/>
            <person name="Tice H."/>
            <person name="Bruce D."/>
            <person name="Goodwin L."/>
            <person name="Pitluck S."/>
            <person name="Peters L."/>
            <person name="Ovchinnikova G."/>
            <person name="Lu M."/>
            <person name="Kyrpides N."/>
            <person name="Mavromatis K."/>
            <person name="Ivanova N."/>
            <person name="Brettin T."/>
            <person name="Detter J.C."/>
            <person name="Han C."/>
            <person name="Larimer F."/>
            <person name="Land M."/>
            <person name="Hauser L."/>
            <person name="Markowitz V."/>
            <person name="Cheng J.-F."/>
            <person name="Hugenholtz P."/>
            <person name="Woyke T."/>
            <person name="Wu D."/>
            <person name="Spring S."/>
            <person name="Lang E."/>
            <person name="Kopitz M."/>
            <person name="Brambilla E."/>
            <person name="Klenk H.-P."/>
            <person name="Eisen J.A."/>
        </authorList>
    </citation>
    <scope>NUCLEOTIDE SEQUENCE [LARGE SCALE GENOMIC DNA]</scope>
    <source>
        <strain evidence="2">ATCC 23117 / DSM 6794 / NBRC 15988 / NCIMB 1366 / Sio-4</strain>
    </source>
</reference>
<proteinExistence type="predicted"/>